<evidence type="ECO:0000256" key="1">
    <source>
        <dbReference type="SAM" id="MobiDB-lite"/>
    </source>
</evidence>
<feature type="region of interest" description="Disordered" evidence="1">
    <location>
        <begin position="40"/>
        <end position="70"/>
    </location>
</feature>
<evidence type="ECO:0000313" key="3">
    <source>
        <dbReference type="EMBL" id="CAB4968675.1"/>
    </source>
</evidence>
<name>A0A6J7LMC7_9ZZZZ</name>
<feature type="compositionally biased region" description="Low complexity" evidence="1">
    <location>
        <begin position="53"/>
        <end position="64"/>
    </location>
</feature>
<dbReference type="InterPro" id="IPR050583">
    <property type="entry name" value="Mycobacterial_A85_antigen"/>
</dbReference>
<dbReference type="PANTHER" id="PTHR48098">
    <property type="entry name" value="ENTEROCHELIN ESTERASE-RELATED"/>
    <property type="match status" value="1"/>
</dbReference>
<organism evidence="3">
    <name type="scientific">freshwater metagenome</name>
    <dbReference type="NCBI Taxonomy" id="449393"/>
    <lineage>
        <taxon>unclassified sequences</taxon>
        <taxon>metagenomes</taxon>
        <taxon>ecological metagenomes</taxon>
    </lineage>
</organism>
<dbReference type="EMBL" id="CAFBQW010000025">
    <property type="protein sequence ID" value="CAB5062903.1"/>
    <property type="molecule type" value="Genomic_DNA"/>
</dbReference>
<gene>
    <name evidence="2" type="ORF">UFOPK2582_00072</name>
    <name evidence="3" type="ORF">UFOPK3914_00118</name>
    <name evidence="4" type="ORF">UFOPK4354_00370</name>
</gene>
<proteinExistence type="predicted"/>
<sequence>MSAATSPQRPFRRVPLPVARIALLAFAALIVVACGGEDRNVAESPDSTPPPTAAALSPTTTSDPNECGYSHGRNTAAQVAGRTVLVHLPLCYDTTSDRYPVVILIHGAGADETQWPDVGATTVADRLVKDGSIAPIILVMPSVGESTSNDETAFVADQVVPFIDSKFRTIPDAAHRAVGGISRGGGAALRAVSEHPELFSVVGGHSPATGGDTPAIVDGLRANSGRIWLDVGNEDSLVSTTTSLARLLATDGTDAKL</sequence>
<dbReference type="InterPro" id="IPR029058">
    <property type="entry name" value="AB_hydrolase_fold"/>
</dbReference>
<dbReference type="EMBL" id="CAFBOG010000005">
    <property type="protein sequence ID" value="CAB4968675.1"/>
    <property type="molecule type" value="Genomic_DNA"/>
</dbReference>
<evidence type="ECO:0000313" key="4">
    <source>
        <dbReference type="EMBL" id="CAB5062903.1"/>
    </source>
</evidence>
<dbReference type="Pfam" id="PF00756">
    <property type="entry name" value="Esterase"/>
    <property type="match status" value="1"/>
</dbReference>
<dbReference type="AlphaFoldDB" id="A0A6J7LMC7"/>
<accession>A0A6J7LMC7</accession>
<evidence type="ECO:0000313" key="2">
    <source>
        <dbReference type="EMBL" id="CAB4685147.1"/>
    </source>
</evidence>
<dbReference type="SUPFAM" id="SSF53474">
    <property type="entry name" value="alpha/beta-Hydrolases"/>
    <property type="match status" value="1"/>
</dbReference>
<protein>
    <submittedName>
        <fullName evidence="3">Unannotated protein</fullName>
    </submittedName>
</protein>
<dbReference type="EMBL" id="CAEZXS010000004">
    <property type="protein sequence ID" value="CAB4685147.1"/>
    <property type="molecule type" value="Genomic_DNA"/>
</dbReference>
<dbReference type="InterPro" id="IPR000801">
    <property type="entry name" value="Esterase-like"/>
</dbReference>
<reference evidence="3" key="1">
    <citation type="submission" date="2020-05" db="EMBL/GenBank/DDBJ databases">
        <authorList>
            <person name="Chiriac C."/>
            <person name="Salcher M."/>
            <person name="Ghai R."/>
            <person name="Kavagutti S V."/>
        </authorList>
    </citation>
    <scope>NUCLEOTIDE SEQUENCE</scope>
</reference>
<dbReference type="Gene3D" id="3.40.50.1820">
    <property type="entry name" value="alpha/beta hydrolase"/>
    <property type="match status" value="1"/>
</dbReference>
<dbReference type="PANTHER" id="PTHR48098:SF6">
    <property type="entry name" value="FERRI-BACILLIBACTIN ESTERASE BESA"/>
    <property type="match status" value="1"/>
</dbReference>